<evidence type="ECO:0000313" key="1">
    <source>
        <dbReference type="EMBL" id="GAA3397532.1"/>
    </source>
</evidence>
<dbReference type="Proteomes" id="UP001501676">
    <property type="component" value="Unassembled WGS sequence"/>
</dbReference>
<keyword evidence="2" id="KW-1185">Reference proteome</keyword>
<comment type="caution">
    <text evidence="1">The sequence shown here is derived from an EMBL/GenBank/DDBJ whole genome shotgun (WGS) entry which is preliminary data.</text>
</comment>
<dbReference type="EMBL" id="BAAAYN010000066">
    <property type="protein sequence ID" value="GAA3397532.1"/>
    <property type="molecule type" value="Genomic_DNA"/>
</dbReference>
<protein>
    <submittedName>
        <fullName evidence="1">Uncharacterized protein</fullName>
    </submittedName>
</protein>
<name>A0ABP6TB72_9ACTN</name>
<accession>A0ABP6TB72</accession>
<proteinExistence type="predicted"/>
<sequence length="74" mass="8343">MAGQVVTEAHMQALFGYGMHPDADRIIATYQESHARAGMTEAQIQRLVEDARRAAALGRSWFFRRLYAAGKYAR</sequence>
<gene>
    <name evidence="1" type="ORF">GCM10020369_78100</name>
</gene>
<organism evidence="1 2">
    <name type="scientific">Cryptosporangium minutisporangium</name>
    <dbReference type="NCBI Taxonomy" id="113569"/>
    <lineage>
        <taxon>Bacteria</taxon>
        <taxon>Bacillati</taxon>
        <taxon>Actinomycetota</taxon>
        <taxon>Actinomycetes</taxon>
        <taxon>Cryptosporangiales</taxon>
        <taxon>Cryptosporangiaceae</taxon>
        <taxon>Cryptosporangium</taxon>
    </lineage>
</organism>
<reference evidence="2" key="1">
    <citation type="journal article" date="2019" name="Int. J. Syst. Evol. Microbiol.">
        <title>The Global Catalogue of Microorganisms (GCM) 10K type strain sequencing project: providing services to taxonomists for standard genome sequencing and annotation.</title>
        <authorList>
            <consortium name="The Broad Institute Genomics Platform"/>
            <consortium name="The Broad Institute Genome Sequencing Center for Infectious Disease"/>
            <person name="Wu L."/>
            <person name="Ma J."/>
        </authorList>
    </citation>
    <scope>NUCLEOTIDE SEQUENCE [LARGE SCALE GENOMIC DNA]</scope>
    <source>
        <strain evidence="2">JCM 9458</strain>
    </source>
</reference>
<evidence type="ECO:0000313" key="2">
    <source>
        <dbReference type="Proteomes" id="UP001501676"/>
    </source>
</evidence>